<keyword evidence="1" id="KW-0472">Membrane</keyword>
<feature type="transmembrane region" description="Helical" evidence="1">
    <location>
        <begin position="6"/>
        <end position="33"/>
    </location>
</feature>
<proteinExistence type="predicted"/>
<evidence type="ECO:0000256" key="1">
    <source>
        <dbReference type="SAM" id="Phobius"/>
    </source>
</evidence>
<gene>
    <name evidence="2" type="ORF">R5R35_013231</name>
</gene>
<organism evidence="2 3">
    <name type="scientific">Gryllus longicercus</name>
    <dbReference type="NCBI Taxonomy" id="2509291"/>
    <lineage>
        <taxon>Eukaryota</taxon>
        <taxon>Metazoa</taxon>
        <taxon>Ecdysozoa</taxon>
        <taxon>Arthropoda</taxon>
        <taxon>Hexapoda</taxon>
        <taxon>Insecta</taxon>
        <taxon>Pterygota</taxon>
        <taxon>Neoptera</taxon>
        <taxon>Polyneoptera</taxon>
        <taxon>Orthoptera</taxon>
        <taxon>Ensifera</taxon>
        <taxon>Gryllidea</taxon>
        <taxon>Grylloidea</taxon>
        <taxon>Gryllidae</taxon>
        <taxon>Gryllinae</taxon>
        <taxon>Gryllus</taxon>
    </lineage>
</organism>
<evidence type="ECO:0000313" key="2">
    <source>
        <dbReference type="EMBL" id="KAK7873697.1"/>
    </source>
</evidence>
<reference evidence="2 3" key="1">
    <citation type="submission" date="2024-03" db="EMBL/GenBank/DDBJ databases">
        <title>The genome assembly and annotation of the cricket Gryllus longicercus Weissman &amp; Gray.</title>
        <authorList>
            <person name="Szrajer S."/>
            <person name="Gray D."/>
            <person name="Ylla G."/>
        </authorList>
    </citation>
    <scope>NUCLEOTIDE SEQUENCE [LARGE SCALE GENOMIC DNA]</scope>
    <source>
        <strain evidence="2">DAG 2021-001</strain>
        <tissue evidence="2">Whole body minus gut</tissue>
    </source>
</reference>
<keyword evidence="1" id="KW-0812">Transmembrane</keyword>
<evidence type="ECO:0000313" key="3">
    <source>
        <dbReference type="Proteomes" id="UP001378592"/>
    </source>
</evidence>
<dbReference type="EMBL" id="JAZDUA010000010">
    <property type="protein sequence ID" value="KAK7873697.1"/>
    <property type="molecule type" value="Genomic_DNA"/>
</dbReference>
<accession>A0AAN9W710</accession>
<feature type="transmembrane region" description="Helical" evidence="1">
    <location>
        <begin position="54"/>
        <end position="76"/>
    </location>
</feature>
<dbReference type="AlphaFoldDB" id="A0AAN9W710"/>
<keyword evidence="3" id="KW-1185">Reference proteome</keyword>
<dbReference type="Proteomes" id="UP001378592">
    <property type="component" value="Unassembled WGS sequence"/>
</dbReference>
<name>A0AAN9W710_9ORTH</name>
<protein>
    <submittedName>
        <fullName evidence="2">Uncharacterized protein</fullName>
    </submittedName>
</protein>
<sequence length="108" mass="12684">MESARLLYSALFPSILLYGIMFWGNSLHAISIFKLQERAIKIMKQVSRNTSCRQLFKTLYLLPLLCMFVHETLMFVKYNSQVYTKKSFVHSCNNTRNKEDLFVIPVKP</sequence>
<comment type="caution">
    <text evidence="2">The sequence shown here is derived from an EMBL/GenBank/DDBJ whole genome shotgun (WGS) entry which is preliminary data.</text>
</comment>
<keyword evidence="1" id="KW-1133">Transmembrane helix</keyword>